<gene>
    <name evidence="1" type="ORF">TH3_18970</name>
</gene>
<organism evidence="1 2">
    <name type="scientific">Thalassospira xiamenensis M-5 = DSM 17429</name>
    <dbReference type="NCBI Taxonomy" id="1123366"/>
    <lineage>
        <taxon>Bacteria</taxon>
        <taxon>Pseudomonadati</taxon>
        <taxon>Pseudomonadota</taxon>
        <taxon>Alphaproteobacteria</taxon>
        <taxon>Rhodospirillales</taxon>
        <taxon>Thalassospiraceae</taxon>
        <taxon>Thalassospira</taxon>
    </lineage>
</organism>
<protein>
    <submittedName>
        <fullName evidence="1">Uncharacterized protein</fullName>
    </submittedName>
</protein>
<dbReference type="KEGG" id="txi:TH3_18970"/>
<evidence type="ECO:0000313" key="2">
    <source>
        <dbReference type="Proteomes" id="UP000007127"/>
    </source>
</evidence>
<dbReference type="AlphaFoldDB" id="A0AB72UHJ8"/>
<dbReference type="EMBL" id="CP004388">
    <property type="protein sequence ID" value="AJD53896.1"/>
    <property type="molecule type" value="Genomic_DNA"/>
</dbReference>
<name>A0AB72UHJ8_9PROT</name>
<evidence type="ECO:0000313" key="1">
    <source>
        <dbReference type="EMBL" id="AJD53896.1"/>
    </source>
</evidence>
<sequence>MVSVAKKPGKLRSPGFWQKIRAKNWQISWHADHPPDKDRMKPFACLVLITVLKKVAWAKYKRPATGKSQGGSIGLTGWVPCEHGTRQEI</sequence>
<proteinExistence type="predicted"/>
<accession>A0AB72UHJ8</accession>
<dbReference type="Proteomes" id="UP000007127">
    <property type="component" value="Chromosome"/>
</dbReference>
<reference evidence="1 2" key="1">
    <citation type="journal article" date="2012" name="J. Bacteriol.">
        <title>Genome sequence of Thalassospira xiamenensis type strain M-5.</title>
        <authorList>
            <person name="Lai Q."/>
            <person name="Shao Z."/>
        </authorList>
    </citation>
    <scope>NUCLEOTIDE SEQUENCE [LARGE SCALE GENOMIC DNA]</scope>
    <source>
        <strain evidence="1 2">M-5</strain>
    </source>
</reference>